<dbReference type="RefSeq" id="WP_141171554.1">
    <property type="nucleotide sequence ID" value="NZ_CP041185.1"/>
</dbReference>
<feature type="chain" id="PRO_5021326593" evidence="1">
    <location>
        <begin position="25"/>
        <end position="78"/>
    </location>
</feature>
<dbReference type="AlphaFoldDB" id="A0A4Y6RHV9"/>
<evidence type="ECO:0000256" key="1">
    <source>
        <dbReference type="SAM" id="SignalP"/>
    </source>
</evidence>
<feature type="signal peptide" evidence="1">
    <location>
        <begin position="1"/>
        <end position="24"/>
    </location>
</feature>
<proteinExistence type="predicted"/>
<gene>
    <name evidence="2" type="ORF">FJQ89_20915</name>
</gene>
<reference evidence="2 3" key="1">
    <citation type="submission" date="2019-06" db="EMBL/GenBank/DDBJ databases">
        <title>Complete genome sequence of Janthinobacterium sp. SNU WT3 isolated from diseased rainbow trout.</title>
        <authorList>
            <person name="Oh W.T."/>
            <person name="Park S.C."/>
        </authorList>
    </citation>
    <scope>NUCLEOTIDE SEQUENCE [LARGE SCALE GENOMIC DNA]</scope>
    <source>
        <strain evidence="2 3">SNU WT3</strain>
    </source>
</reference>
<evidence type="ECO:0000313" key="2">
    <source>
        <dbReference type="EMBL" id="QDG72608.1"/>
    </source>
</evidence>
<organism evidence="2 3">
    <name type="scientific">Janthinobacterium tructae</name>
    <dbReference type="NCBI Taxonomy" id="2590869"/>
    <lineage>
        <taxon>Bacteria</taxon>
        <taxon>Pseudomonadati</taxon>
        <taxon>Pseudomonadota</taxon>
        <taxon>Betaproteobacteria</taxon>
        <taxon>Burkholderiales</taxon>
        <taxon>Oxalobacteraceae</taxon>
        <taxon>Janthinobacterium</taxon>
    </lineage>
</organism>
<keyword evidence="3" id="KW-1185">Reference proteome</keyword>
<dbReference type="OrthoDB" id="6505076at2"/>
<evidence type="ECO:0000313" key="3">
    <source>
        <dbReference type="Proteomes" id="UP000316665"/>
    </source>
</evidence>
<accession>A0A4Y6RHV9</accession>
<dbReference type="EMBL" id="CP041185">
    <property type="protein sequence ID" value="QDG72608.1"/>
    <property type="molecule type" value="Genomic_DNA"/>
</dbReference>
<dbReference type="KEGG" id="jas:FJQ89_20915"/>
<dbReference type="Proteomes" id="UP000316665">
    <property type="component" value="Chromosome"/>
</dbReference>
<protein>
    <submittedName>
        <fullName evidence="2">Uncharacterized protein</fullName>
    </submittedName>
</protein>
<keyword evidence="1" id="KW-0732">Signal</keyword>
<sequence>MLRVISPHLIVAASTALLPRGADAAVYLNGSASITFDQSQGVRATAVNVNTRVSVACTTRYLSGTGARYLQVGHHGHR</sequence>
<name>A0A4Y6RHV9_9BURK</name>